<dbReference type="RefSeq" id="WP_160624818.1">
    <property type="nucleotide sequence ID" value="NZ_WUUQ01000002.1"/>
</dbReference>
<evidence type="ECO:0000256" key="5">
    <source>
        <dbReference type="ARBA" id="ARBA00023288"/>
    </source>
</evidence>
<dbReference type="Proteomes" id="UP000434036">
    <property type="component" value="Unassembled WGS sequence"/>
</dbReference>
<dbReference type="PANTHER" id="PTHR30429:SF0">
    <property type="entry name" value="METHIONINE-BINDING LIPOPROTEIN METQ"/>
    <property type="match status" value="1"/>
</dbReference>
<evidence type="ECO:0000256" key="1">
    <source>
        <dbReference type="ARBA" id="ARBA00004635"/>
    </source>
</evidence>
<feature type="chain" id="PRO_5039654571" description="Lipoprotein" evidence="8">
    <location>
        <begin position="21"/>
        <end position="273"/>
    </location>
</feature>
<evidence type="ECO:0000256" key="2">
    <source>
        <dbReference type="ARBA" id="ARBA00022729"/>
    </source>
</evidence>
<evidence type="ECO:0000313" key="9">
    <source>
        <dbReference type="EMBL" id="MXQ73360.1"/>
    </source>
</evidence>
<dbReference type="PROSITE" id="PS51257">
    <property type="entry name" value="PROKAR_LIPOPROTEIN"/>
    <property type="match status" value="1"/>
</dbReference>
<organism evidence="9 10">
    <name type="scientific">Copranaerobaculum intestinale</name>
    <dbReference type="NCBI Taxonomy" id="2692629"/>
    <lineage>
        <taxon>Bacteria</taxon>
        <taxon>Bacillati</taxon>
        <taxon>Bacillota</taxon>
        <taxon>Erysipelotrichia</taxon>
        <taxon>Erysipelotrichales</taxon>
        <taxon>Erysipelotrichaceae</taxon>
        <taxon>Copranaerobaculum</taxon>
    </lineage>
</organism>
<comment type="caution">
    <text evidence="9">The sequence shown here is derived from an EMBL/GenBank/DDBJ whole genome shotgun (WGS) entry which is preliminary data.</text>
</comment>
<dbReference type="EMBL" id="WUUQ01000002">
    <property type="protein sequence ID" value="MXQ73360.1"/>
    <property type="molecule type" value="Genomic_DNA"/>
</dbReference>
<evidence type="ECO:0000256" key="6">
    <source>
        <dbReference type="PIRNR" id="PIRNR002854"/>
    </source>
</evidence>
<protein>
    <recommendedName>
        <fullName evidence="6">Lipoprotein</fullName>
    </recommendedName>
</protein>
<dbReference type="InterPro" id="IPR004872">
    <property type="entry name" value="Lipoprotein_NlpA"/>
</dbReference>
<evidence type="ECO:0000313" key="10">
    <source>
        <dbReference type="Proteomes" id="UP000434036"/>
    </source>
</evidence>
<comment type="similarity">
    <text evidence="6">Belongs to the nlpA lipoprotein family.</text>
</comment>
<gene>
    <name evidence="9" type="ORF">GSF08_05380</name>
</gene>
<proteinExistence type="inferred from homology"/>
<dbReference type="AlphaFoldDB" id="A0A6N8U695"/>
<dbReference type="Pfam" id="PF03180">
    <property type="entry name" value="Lipoprotein_9"/>
    <property type="match status" value="1"/>
</dbReference>
<accession>A0A6N8U695</accession>
<sequence length="273" mass="29322">MKKLLTTITALALCAGLAGCGSNDKKDNNTITVGATTAPHAVILKHVKADLKEAGYTLKVKEFSDYTKINDALNDGDLDANFFQHKPYLDGYNKDSGNDLISVGAIHFEPLGIYANDPAGKTSLTVDDVKDGDKIAVPNDATNEARALLLLEKCGIIELKKGVGVNATKLDIKTYNKKIEIVELDAAKVPSALPDVAYGIVNGNYALENNIADKVITSEDKNDTAAKTYANIIAVRKEDKNNKAVKALVKILKSDKTKAYIEKEFKGAVVPAK</sequence>
<keyword evidence="5 6" id="KW-0449">Lipoprotein</keyword>
<evidence type="ECO:0000256" key="7">
    <source>
        <dbReference type="PIRSR" id="PIRSR002854-1"/>
    </source>
</evidence>
<keyword evidence="10" id="KW-1185">Reference proteome</keyword>
<dbReference type="PIRSF" id="PIRSF002854">
    <property type="entry name" value="MetQ"/>
    <property type="match status" value="1"/>
</dbReference>
<reference evidence="9 10" key="1">
    <citation type="submission" date="2019-12" db="EMBL/GenBank/DDBJ databases">
        <authorList>
            <person name="Yang R."/>
        </authorList>
    </citation>
    <scope>NUCLEOTIDE SEQUENCE [LARGE SCALE GENOMIC DNA]</scope>
    <source>
        <strain evidence="9 10">DONG20-135</strain>
    </source>
</reference>
<evidence type="ECO:0000256" key="8">
    <source>
        <dbReference type="SAM" id="SignalP"/>
    </source>
</evidence>
<evidence type="ECO:0000256" key="4">
    <source>
        <dbReference type="ARBA" id="ARBA00023139"/>
    </source>
</evidence>
<feature type="lipid moiety-binding region" description="S-diacylglycerol cysteine" evidence="7">
    <location>
        <position position="20"/>
    </location>
</feature>
<reference evidence="9 10" key="2">
    <citation type="submission" date="2020-01" db="EMBL/GenBank/DDBJ databases">
        <title>Clostridiaceae sp. nov. isolated from the gut of human by culturomics.</title>
        <authorList>
            <person name="Chang Y."/>
        </authorList>
    </citation>
    <scope>NUCLEOTIDE SEQUENCE [LARGE SCALE GENOMIC DNA]</scope>
    <source>
        <strain evidence="9 10">DONG20-135</strain>
    </source>
</reference>
<dbReference type="GO" id="GO:0016020">
    <property type="term" value="C:membrane"/>
    <property type="evidence" value="ECO:0007669"/>
    <property type="project" value="UniProtKB-SubCell"/>
</dbReference>
<keyword evidence="4" id="KW-0564">Palmitate</keyword>
<dbReference type="PANTHER" id="PTHR30429">
    <property type="entry name" value="D-METHIONINE-BINDING LIPOPROTEIN METQ"/>
    <property type="match status" value="1"/>
</dbReference>
<feature type="signal peptide" evidence="8">
    <location>
        <begin position="1"/>
        <end position="20"/>
    </location>
</feature>
<evidence type="ECO:0000256" key="3">
    <source>
        <dbReference type="ARBA" id="ARBA00023136"/>
    </source>
</evidence>
<name>A0A6N8U695_9FIRM</name>
<comment type="subcellular location">
    <subcellularLocation>
        <location evidence="1">Membrane</location>
        <topology evidence="1">Lipid-anchor</topology>
    </subcellularLocation>
</comment>
<keyword evidence="3" id="KW-0472">Membrane</keyword>
<dbReference type="Gene3D" id="3.40.190.10">
    <property type="entry name" value="Periplasmic binding protein-like II"/>
    <property type="match status" value="2"/>
</dbReference>
<keyword evidence="2 8" id="KW-0732">Signal</keyword>
<dbReference type="SUPFAM" id="SSF53850">
    <property type="entry name" value="Periplasmic binding protein-like II"/>
    <property type="match status" value="1"/>
</dbReference>